<keyword evidence="2" id="KW-0560">Oxidoreductase</keyword>
<dbReference type="AlphaFoldDB" id="A0A328AZM7"/>
<comment type="caution">
    <text evidence="6">The sequence shown here is derived from an EMBL/GenBank/DDBJ whole genome shotgun (WGS) entry which is preliminary data.</text>
</comment>
<dbReference type="EMBL" id="QFYP01000001">
    <property type="protein sequence ID" value="RAK59631.1"/>
    <property type="molecule type" value="Genomic_DNA"/>
</dbReference>
<dbReference type="Pfam" id="PF02668">
    <property type="entry name" value="TauD"/>
    <property type="match status" value="1"/>
</dbReference>
<organism evidence="6 7">
    <name type="scientific">Phenylobacterium hankyongense</name>
    <dbReference type="NCBI Taxonomy" id="1813876"/>
    <lineage>
        <taxon>Bacteria</taxon>
        <taxon>Pseudomonadati</taxon>
        <taxon>Pseudomonadota</taxon>
        <taxon>Alphaproteobacteria</taxon>
        <taxon>Caulobacterales</taxon>
        <taxon>Caulobacteraceae</taxon>
        <taxon>Phenylobacterium</taxon>
    </lineage>
</organism>
<dbReference type="PANTHER" id="PTHR10696:SF56">
    <property type="entry name" value="TAUD_TFDA-LIKE DOMAIN-CONTAINING PROTEIN"/>
    <property type="match status" value="1"/>
</dbReference>
<evidence type="ECO:0000313" key="6">
    <source>
        <dbReference type="EMBL" id="RAK59631.1"/>
    </source>
</evidence>
<evidence type="ECO:0000256" key="1">
    <source>
        <dbReference type="ARBA" id="ARBA00001954"/>
    </source>
</evidence>
<dbReference type="InterPro" id="IPR050411">
    <property type="entry name" value="AlphaKG_dependent_hydroxylases"/>
</dbReference>
<evidence type="ECO:0000256" key="4">
    <source>
        <dbReference type="SAM" id="Coils"/>
    </source>
</evidence>
<reference evidence="7" key="1">
    <citation type="submission" date="2018-05" db="EMBL/GenBank/DDBJ databases">
        <authorList>
            <person name="Li X."/>
        </authorList>
    </citation>
    <scope>NUCLEOTIDE SEQUENCE [LARGE SCALE GENOMIC DNA]</scope>
    <source>
        <strain evidence="7">HKS-05</strain>
    </source>
</reference>
<dbReference type="Gene3D" id="3.60.130.10">
    <property type="entry name" value="Clavaminate synthase-like"/>
    <property type="match status" value="1"/>
</dbReference>
<dbReference type="PANTHER" id="PTHR10696">
    <property type="entry name" value="GAMMA-BUTYROBETAINE HYDROXYLASE-RELATED"/>
    <property type="match status" value="1"/>
</dbReference>
<dbReference type="InterPro" id="IPR003819">
    <property type="entry name" value="TauD/TfdA-like"/>
</dbReference>
<evidence type="ECO:0000259" key="5">
    <source>
        <dbReference type="Pfam" id="PF02668"/>
    </source>
</evidence>
<feature type="domain" description="TauD/TfdA-like" evidence="5">
    <location>
        <begin position="52"/>
        <end position="306"/>
    </location>
</feature>
<comment type="cofactor">
    <cofactor evidence="1">
        <name>Fe(2+)</name>
        <dbReference type="ChEBI" id="CHEBI:29033"/>
    </cofactor>
</comment>
<dbReference type="InterPro" id="IPR042098">
    <property type="entry name" value="TauD-like_sf"/>
</dbReference>
<evidence type="ECO:0000313" key="7">
    <source>
        <dbReference type="Proteomes" id="UP000249842"/>
    </source>
</evidence>
<feature type="coiled-coil region" evidence="4">
    <location>
        <begin position="25"/>
        <end position="52"/>
    </location>
</feature>
<keyword evidence="6" id="KW-0223">Dioxygenase</keyword>
<evidence type="ECO:0000256" key="3">
    <source>
        <dbReference type="ARBA" id="ARBA00023194"/>
    </source>
</evidence>
<proteinExistence type="predicted"/>
<keyword evidence="7" id="KW-1185">Reference proteome</keyword>
<sequence length="340" mass="38186">MHVDVLETACEWSAEDVRDPARWTEQLSAAEIAELEAAIARARDRSSDLLDLGKADFPLPTLGPRLRAIETELMDGRGFVLIRGLPRERWTNDDMCLAYWGIGAHLGKPWPQNAKGHVLGDVTDQGKQPGDPTARGNELGQIGLDYHCDGSDLVGLLCLQTGVEGGLSAVCNSVALHNRLVRERPELAAELYQPQPYDYRGEQPAGKPAWYSMPVFTRHGDRLFVRLIRPYILASQRHAEAPRLTDKALEALTWMQETAESGRYAVTMDFRPGDMQFINNYHVLHGRTPYRDDRAAGRVRHLKRLWLETDLLADRPSIFTNRMGSHWAKKLSVSRLDAAS</sequence>
<evidence type="ECO:0000256" key="2">
    <source>
        <dbReference type="ARBA" id="ARBA00023002"/>
    </source>
</evidence>
<dbReference type="OrthoDB" id="5491415at2"/>
<dbReference type="SUPFAM" id="SSF51197">
    <property type="entry name" value="Clavaminate synthase-like"/>
    <property type="match status" value="1"/>
</dbReference>
<keyword evidence="4" id="KW-0175">Coiled coil</keyword>
<gene>
    <name evidence="6" type="ORF">DJ021_07350</name>
</gene>
<protein>
    <submittedName>
        <fullName evidence="6">Taurine catabolism dioxygenase TauD</fullName>
    </submittedName>
</protein>
<name>A0A328AZM7_9CAUL</name>
<accession>A0A328AZM7</accession>
<keyword evidence="3" id="KW-0045">Antibiotic biosynthesis</keyword>
<dbReference type="GO" id="GO:0017000">
    <property type="term" value="P:antibiotic biosynthetic process"/>
    <property type="evidence" value="ECO:0007669"/>
    <property type="project" value="UniProtKB-KW"/>
</dbReference>
<dbReference type="RefSeq" id="WP_111456924.1">
    <property type="nucleotide sequence ID" value="NZ_QFYP01000001.1"/>
</dbReference>
<dbReference type="GO" id="GO:0016706">
    <property type="term" value="F:2-oxoglutarate-dependent dioxygenase activity"/>
    <property type="evidence" value="ECO:0007669"/>
    <property type="project" value="UniProtKB-ARBA"/>
</dbReference>
<dbReference type="Proteomes" id="UP000249842">
    <property type="component" value="Unassembled WGS sequence"/>
</dbReference>